<dbReference type="Proteomes" id="UP000189666">
    <property type="component" value="Chromosome"/>
</dbReference>
<name>A0A1U9RSB0_CARRU</name>
<evidence type="ECO:0000313" key="1">
    <source>
        <dbReference type="EMBL" id="AQU89563.1"/>
    </source>
</evidence>
<dbReference type="AlphaFoldDB" id="A0A1U9RSB0"/>
<organism evidence="1 2">
    <name type="scientific">Carsonella ruddii</name>
    <dbReference type="NCBI Taxonomy" id="114186"/>
    <lineage>
        <taxon>Bacteria</taxon>
        <taxon>Pseudomonadati</taxon>
        <taxon>Pseudomonadota</taxon>
        <taxon>Gammaproteobacteria</taxon>
        <taxon>Oceanospirillales</taxon>
        <taxon>Halomonadaceae</taxon>
        <taxon>Zymobacter group</taxon>
        <taxon>Candidatus Carsonella</taxon>
    </lineage>
</organism>
<proteinExistence type="predicted"/>
<reference evidence="1 2" key="1">
    <citation type="submission" date="2017-02" db="EMBL/GenBank/DDBJ databases">
        <title>Complete Genome of Candidatus Carsonella ruddii strain BC, a Nutritional Endosymbiont of Bactericera cockerelli.</title>
        <authorList>
            <person name="Riley A.B."/>
            <person name="Kim D.H."/>
            <person name="Hansen A.K."/>
        </authorList>
    </citation>
    <scope>NUCLEOTIDE SEQUENCE [LARGE SCALE GENOMIC DNA]</scope>
    <source>
        <strain evidence="1 2">BC</strain>
    </source>
</reference>
<gene>
    <name evidence="1" type="ORF">BW244_0145</name>
</gene>
<evidence type="ECO:0000313" key="2">
    <source>
        <dbReference type="Proteomes" id="UP000189666"/>
    </source>
</evidence>
<sequence>MEKLLIKKFIRKIKNKKFLNLNEIYSFFDKKINNKKLSSKYKSKYFKYVKFA</sequence>
<dbReference type="RefSeq" id="WP_211118400.1">
    <property type="nucleotide sequence ID" value="NZ_CP019943.1"/>
</dbReference>
<dbReference type="EMBL" id="CP019943">
    <property type="protein sequence ID" value="AQU89563.1"/>
    <property type="molecule type" value="Genomic_DNA"/>
</dbReference>
<protein>
    <submittedName>
        <fullName evidence="1">Uncharacterized protein</fullName>
    </submittedName>
</protein>
<accession>A0A1U9RSB0</accession>